<organism evidence="3 4">
    <name type="scientific">Caulobacter vibrioides (strain NA1000 / CB15N)</name>
    <name type="common">Caulobacter crescentus</name>
    <dbReference type="NCBI Taxonomy" id="565050"/>
    <lineage>
        <taxon>Bacteria</taxon>
        <taxon>Pseudomonadati</taxon>
        <taxon>Pseudomonadota</taxon>
        <taxon>Alphaproteobacteria</taxon>
        <taxon>Caulobacterales</taxon>
        <taxon>Caulobacteraceae</taxon>
        <taxon>Caulobacter</taxon>
    </lineage>
</organism>
<dbReference type="KEGG" id="ccs:CCNA_03438"/>
<dbReference type="Proteomes" id="UP000001364">
    <property type="component" value="Chromosome"/>
</dbReference>
<feature type="transmembrane region" description="Helical" evidence="2">
    <location>
        <begin position="81"/>
        <end position="101"/>
    </location>
</feature>
<evidence type="ECO:0000256" key="2">
    <source>
        <dbReference type="SAM" id="Phobius"/>
    </source>
</evidence>
<dbReference type="RefSeq" id="WP_010921160.1">
    <property type="nucleotide sequence ID" value="NC_011916.1"/>
</dbReference>
<dbReference type="HOGENOM" id="CLU_2179101_0_0_5"/>
<accession>A0A0H3CD35</accession>
<keyword evidence="4" id="KW-1185">Reference proteome</keyword>
<evidence type="ECO:0000313" key="3">
    <source>
        <dbReference type="EMBL" id="ACL96903.1"/>
    </source>
</evidence>
<sequence>MRPLVECASVSSNRDRRGGRGSAAARMEMEFRRLPTGTLGSSASPGSPESGLAIMGERRRDPAQRSEPAVDTVPRSGSRSLWGLVGIIVALVLWGGLYWAWSVLRLSLG</sequence>
<reference evidence="3 4" key="1">
    <citation type="journal article" date="2010" name="J. Bacteriol.">
        <title>The genetic basis of laboratory adaptation in Caulobacter crescentus.</title>
        <authorList>
            <person name="Marks M.E."/>
            <person name="Castro-Rojas C.M."/>
            <person name="Teiling C."/>
            <person name="Du L."/>
            <person name="Kapatral V."/>
            <person name="Walunas T.L."/>
            <person name="Crosson S."/>
        </authorList>
    </citation>
    <scope>NUCLEOTIDE SEQUENCE [LARGE SCALE GENOMIC DNA]</scope>
    <source>
        <strain evidence="4">NA1000 / CB15N</strain>
    </source>
</reference>
<dbReference type="AlphaFoldDB" id="A0A0H3CD35"/>
<keyword evidence="2" id="KW-1133">Transmembrane helix</keyword>
<feature type="compositionally biased region" description="Low complexity" evidence="1">
    <location>
        <begin position="39"/>
        <end position="53"/>
    </location>
</feature>
<protein>
    <submittedName>
        <fullName evidence="3">Uncharacterized protein</fullName>
    </submittedName>
</protein>
<dbReference type="GeneID" id="7332435"/>
<keyword evidence="2" id="KW-0472">Membrane</keyword>
<evidence type="ECO:0000313" key="4">
    <source>
        <dbReference type="Proteomes" id="UP000001364"/>
    </source>
</evidence>
<gene>
    <name evidence="3" type="ordered locus">CCNA_03438</name>
</gene>
<name>A0A0H3CD35_CAUVN</name>
<evidence type="ECO:0000256" key="1">
    <source>
        <dbReference type="SAM" id="MobiDB-lite"/>
    </source>
</evidence>
<dbReference type="RefSeq" id="YP_002518811.1">
    <property type="nucleotide sequence ID" value="NC_011916.1"/>
</dbReference>
<keyword evidence="2" id="KW-0812">Transmembrane</keyword>
<proteinExistence type="predicted"/>
<dbReference type="EMBL" id="CP001340">
    <property type="protein sequence ID" value="ACL96903.1"/>
    <property type="molecule type" value="Genomic_DNA"/>
</dbReference>
<feature type="region of interest" description="Disordered" evidence="1">
    <location>
        <begin position="1"/>
        <end position="76"/>
    </location>
</feature>
<dbReference type="SMR" id="A0A0H3CD35"/>